<name>A0A0F9MWP0_9ZZZZ</name>
<protein>
    <submittedName>
        <fullName evidence="1">Uncharacterized protein</fullName>
    </submittedName>
</protein>
<proteinExistence type="predicted"/>
<evidence type="ECO:0000313" key="1">
    <source>
        <dbReference type="EMBL" id="KKN10154.1"/>
    </source>
</evidence>
<dbReference type="EMBL" id="LAZR01004271">
    <property type="protein sequence ID" value="KKN10154.1"/>
    <property type="molecule type" value="Genomic_DNA"/>
</dbReference>
<dbReference type="AlphaFoldDB" id="A0A0F9MWP0"/>
<accession>A0A0F9MWP0</accession>
<gene>
    <name evidence="1" type="ORF">LCGC14_1039470</name>
</gene>
<organism evidence="1">
    <name type="scientific">marine sediment metagenome</name>
    <dbReference type="NCBI Taxonomy" id="412755"/>
    <lineage>
        <taxon>unclassified sequences</taxon>
        <taxon>metagenomes</taxon>
        <taxon>ecological metagenomes</taxon>
    </lineage>
</organism>
<reference evidence="1" key="1">
    <citation type="journal article" date="2015" name="Nature">
        <title>Complex archaea that bridge the gap between prokaryotes and eukaryotes.</title>
        <authorList>
            <person name="Spang A."/>
            <person name="Saw J.H."/>
            <person name="Jorgensen S.L."/>
            <person name="Zaremba-Niedzwiedzka K."/>
            <person name="Martijn J."/>
            <person name="Lind A.E."/>
            <person name="van Eijk R."/>
            <person name="Schleper C."/>
            <person name="Guy L."/>
            <person name="Ettema T.J."/>
        </authorList>
    </citation>
    <scope>NUCLEOTIDE SEQUENCE</scope>
</reference>
<sequence length="43" mass="5219">MTNKEIDIQTALGTIRVDELTSREFRHWMNGWQRRLKMLCPRS</sequence>
<comment type="caution">
    <text evidence="1">The sequence shown here is derived from an EMBL/GenBank/DDBJ whole genome shotgun (WGS) entry which is preliminary data.</text>
</comment>